<dbReference type="SUPFAM" id="SSF58113">
    <property type="entry name" value="Apolipoprotein A-I"/>
    <property type="match status" value="1"/>
</dbReference>
<proteinExistence type="predicted"/>
<dbReference type="RefSeq" id="WP_155083149.1">
    <property type="nucleotide sequence ID" value="NZ_WMIA01000004.1"/>
</dbReference>
<evidence type="ECO:0000256" key="1">
    <source>
        <dbReference type="SAM" id="MobiDB-lite"/>
    </source>
</evidence>
<feature type="compositionally biased region" description="Polar residues" evidence="1">
    <location>
        <begin position="1"/>
        <end position="22"/>
    </location>
</feature>
<feature type="region of interest" description="Disordered" evidence="1">
    <location>
        <begin position="1"/>
        <end position="24"/>
    </location>
</feature>
<dbReference type="Gene3D" id="1.20.120.20">
    <property type="entry name" value="Apolipoprotein"/>
    <property type="match status" value="1"/>
</dbReference>
<evidence type="ECO:0000313" key="2">
    <source>
        <dbReference type="EMBL" id="MTF38239.1"/>
    </source>
</evidence>
<dbReference type="EMBL" id="WMIA01000004">
    <property type="protein sequence ID" value="MTF38239.1"/>
    <property type="molecule type" value="Genomic_DNA"/>
</dbReference>
<organism evidence="2 3">
    <name type="scientific">Cyanobacterium aponinum 0216</name>
    <dbReference type="NCBI Taxonomy" id="2676140"/>
    <lineage>
        <taxon>Bacteria</taxon>
        <taxon>Bacillati</taxon>
        <taxon>Cyanobacteriota</taxon>
        <taxon>Cyanophyceae</taxon>
        <taxon>Oscillatoriophycideae</taxon>
        <taxon>Chroococcales</taxon>
        <taxon>Geminocystaceae</taxon>
        <taxon>Cyanobacterium</taxon>
    </lineage>
</organism>
<dbReference type="AlphaFoldDB" id="A0A844GTM8"/>
<gene>
    <name evidence="2" type="ORF">GGC33_04805</name>
</gene>
<evidence type="ECO:0000313" key="3">
    <source>
        <dbReference type="Proteomes" id="UP000437131"/>
    </source>
</evidence>
<reference evidence="2 3" key="1">
    <citation type="submission" date="2019-11" db="EMBL/GenBank/DDBJ databases">
        <title>Isolation of a new High Light Tolerant Cyanobacteria.</title>
        <authorList>
            <person name="Dobson Z."/>
            <person name="Vaughn N."/>
            <person name="Vaughn M."/>
            <person name="Fromme P."/>
            <person name="Mazor Y."/>
        </authorList>
    </citation>
    <scope>NUCLEOTIDE SEQUENCE [LARGE SCALE GENOMIC DNA]</scope>
    <source>
        <strain evidence="2 3">0216</strain>
    </source>
</reference>
<name>A0A844GTM8_9CHRO</name>
<comment type="caution">
    <text evidence="2">The sequence shown here is derived from an EMBL/GenBank/DDBJ whole genome shotgun (WGS) entry which is preliminary data.</text>
</comment>
<sequence length="225" mass="25755">MTENSIVTQSNPNMSNNGTTPPQVEEMGFDLTGELDRLEDLILSGVRIPFISKTLIAEDVLLNQLDLIRINLPDCFEQATQILQQRQKILTDAQTYAQKIVENAQRKASQLLDESRIVQQAESQAYQIRRQVQQDCENLQQKTVTEVEQIRQKIQQDAVKIRQQAITEAEEIQNEADVYADQVLSRLERDLAQMLRIVSNGRQQVYQQKLTPSQKVSDNMNKKAS</sequence>
<dbReference type="Proteomes" id="UP000437131">
    <property type="component" value="Unassembled WGS sequence"/>
</dbReference>
<accession>A0A844GTM8</accession>
<protein>
    <submittedName>
        <fullName evidence="2">DivIVA domain-containing protein</fullName>
    </submittedName>
</protein>